<evidence type="ECO:0000313" key="4">
    <source>
        <dbReference type="EMBL" id="RIE00814.1"/>
    </source>
</evidence>
<dbReference type="PROSITE" id="PS50075">
    <property type="entry name" value="CARRIER"/>
    <property type="match status" value="1"/>
</dbReference>
<keyword evidence="1" id="KW-0596">Phosphopantetheine</keyword>
<feature type="domain" description="Carrier" evidence="3">
    <location>
        <begin position="8"/>
        <end position="89"/>
    </location>
</feature>
<dbReference type="InterPro" id="IPR009081">
    <property type="entry name" value="PP-bd_ACP"/>
</dbReference>
<evidence type="ECO:0000256" key="2">
    <source>
        <dbReference type="ARBA" id="ARBA00022553"/>
    </source>
</evidence>
<keyword evidence="5" id="KW-1185">Reference proteome</keyword>
<dbReference type="Pfam" id="PF00550">
    <property type="entry name" value="PP-binding"/>
    <property type="match status" value="1"/>
</dbReference>
<keyword evidence="2" id="KW-0597">Phosphoprotein</keyword>
<evidence type="ECO:0000313" key="5">
    <source>
        <dbReference type="Proteomes" id="UP000266340"/>
    </source>
</evidence>
<dbReference type="InterPro" id="IPR036736">
    <property type="entry name" value="ACP-like_sf"/>
</dbReference>
<evidence type="ECO:0000256" key="1">
    <source>
        <dbReference type="ARBA" id="ARBA00022450"/>
    </source>
</evidence>
<gene>
    <name evidence="4" type="ORF">D3H35_26890</name>
</gene>
<sequence length="93" mass="10892">MKAQQNQEQIEQVEQMLIERLSELLEDPMFREKITSEANLIDAGMNSIMMVRLIVDIEQHFEVVFEDEEMLEENFITLHQIASNILRKLGQGT</sequence>
<dbReference type="AlphaFoldDB" id="A0A398CPF4"/>
<comment type="caution">
    <text evidence="4">The sequence shown here is derived from an EMBL/GenBank/DDBJ whole genome shotgun (WGS) entry which is preliminary data.</text>
</comment>
<dbReference type="RefSeq" id="WP_119152208.1">
    <property type="nucleotide sequence ID" value="NZ_JBHSOV010000011.1"/>
</dbReference>
<dbReference type="EMBL" id="QXJM01000048">
    <property type="protein sequence ID" value="RIE00814.1"/>
    <property type="molecule type" value="Genomic_DNA"/>
</dbReference>
<accession>A0A398CPF4</accession>
<dbReference type="SUPFAM" id="SSF47336">
    <property type="entry name" value="ACP-like"/>
    <property type="match status" value="1"/>
</dbReference>
<proteinExistence type="predicted"/>
<dbReference type="PROSITE" id="PS00012">
    <property type="entry name" value="PHOSPHOPANTETHEINE"/>
    <property type="match status" value="1"/>
</dbReference>
<reference evidence="4 5" key="1">
    <citation type="submission" date="2018-09" db="EMBL/GenBank/DDBJ databases">
        <title>Cohnella cavernae sp. nov., isolated from a karst cave.</title>
        <authorList>
            <person name="Zhu H."/>
        </authorList>
    </citation>
    <scope>NUCLEOTIDE SEQUENCE [LARGE SCALE GENOMIC DNA]</scope>
    <source>
        <strain evidence="4 5">K2E09-144</strain>
    </source>
</reference>
<dbReference type="Gene3D" id="1.10.1200.10">
    <property type="entry name" value="ACP-like"/>
    <property type="match status" value="1"/>
</dbReference>
<organism evidence="4 5">
    <name type="scientific">Cohnella faecalis</name>
    <dbReference type="NCBI Taxonomy" id="2315694"/>
    <lineage>
        <taxon>Bacteria</taxon>
        <taxon>Bacillati</taxon>
        <taxon>Bacillota</taxon>
        <taxon>Bacilli</taxon>
        <taxon>Bacillales</taxon>
        <taxon>Paenibacillaceae</taxon>
        <taxon>Cohnella</taxon>
    </lineage>
</organism>
<dbReference type="Proteomes" id="UP000266340">
    <property type="component" value="Unassembled WGS sequence"/>
</dbReference>
<dbReference type="InterPro" id="IPR006162">
    <property type="entry name" value="Ppantetheine_attach_site"/>
</dbReference>
<evidence type="ECO:0000259" key="3">
    <source>
        <dbReference type="PROSITE" id="PS50075"/>
    </source>
</evidence>
<protein>
    <submittedName>
        <fullName evidence="4">Acyl carrier protein</fullName>
    </submittedName>
</protein>
<name>A0A398CPF4_9BACL</name>